<dbReference type="EMBL" id="PDCK01000043">
    <property type="protein sequence ID" value="PRQ31366.1"/>
    <property type="molecule type" value="Genomic_DNA"/>
</dbReference>
<keyword evidence="1" id="KW-0812">Transmembrane</keyword>
<protein>
    <submittedName>
        <fullName evidence="2">Uncharacterized protein</fullName>
    </submittedName>
</protein>
<feature type="transmembrane region" description="Helical" evidence="1">
    <location>
        <begin position="6"/>
        <end position="25"/>
    </location>
</feature>
<keyword evidence="1" id="KW-1133">Transmembrane helix</keyword>
<reference evidence="2 3" key="1">
    <citation type="journal article" date="2018" name="Nat. Genet.">
        <title>The Rosa genome provides new insights in the design of modern roses.</title>
        <authorList>
            <person name="Bendahmane M."/>
        </authorList>
    </citation>
    <scope>NUCLEOTIDE SEQUENCE [LARGE SCALE GENOMIC DNA]</scope>
    <source>
        <strain evidence="3">cv. Old Blush</strain>
    </source>
</reference>
<comment type="caution">
    <text evidence="2">The sequence shown here is derived from an EMBL/GenBank/DDBJ whole genome shotgun (WGS) entry which is preliminary data.</text>
</comment>
<evidence type="ECO:0000313" key="3">
    <source>
        <dbReference type="Proteomes" id="UP000238479"/>
    </source>
</evidence>
<name>A0A2P6QB10_ROSCH</name>
<evidence type="ECO:0000313" key="2">
    <source>
        <dbReference type="EMBL" id="PRQ31366.1"/>
    </source>
</evidence>
<evidence type="ECO:0000256" key="1">
    <source>
        <dbReference type="SAM" id="Phobius"/>
    </source>
</evidence>
<dbReference type="Proteomes" id="UP000238479">
    <property type="component" value="Chromosome 5"/>
</dbReference>
<dbReference type="OMA" id="RAIYRIC"/>
<dbReference type="Gramene" id="PRQ31366">
    <property type="protein sequence ID" value="PRQ31366"/>
    <property type="gene ID" value="RchiOBHm_Chr5g0034691"/>
</dbReference>
<sequence length="65" mass="7344">MVMGLGAEVAAAIVGLWALCLRPMLIKYAGEMAEALGNHIGRIIRSRRRRTSRTRHGRSWVSIYY</sequence>
<gene>
    <name evidence="2" type="ORF">RchiOBHm_Chr5g0034691</name>
</gene>
<keyword evidence="1" id="KW-0472">Membrane</keyword>
<proteinExistence type="predicted"/>
<organism evidence="2 3">
    <name type="scientific">Rosa chinensis</name>
    <name type="common">China rose</name>
    <dbReference type="NCBI Taxonomy" id="74649"/>
    <lineage>
        <taxon>Eukaryota</taxon>
        <taxon>Viridiplantae</taxon>
        <taxon>Streptophyta</taxon>
        <taxon>Embryophyta</taxon>
        <taxon>Tracheophyta</taxon>
        <taxon>Spermatophyta</taxon>
        <taxon>Magnoliopsida</taxon>
        <taxon>eudicotyledons</taxon>
        <taxon>Gunneridae</taxon>
        <taxon>Pentapetalae</taxon>
        <taxon>rosids</taxon>
        <taxon>fabids</taxon>
        <taxon>Rosales</taxon>
        <taxon>Rosaceae</taxon>
        <taxon>Rosoideae</taxon>
        <taxon>Rosoideae incertae sedis</taxon>
        <taxon>Rosa</taxon>
    </lineage>
</organism>
<keyword evidence="3" id="KW-1185">Reference proteome</keyword>
<dbReference type="AlphaFoldDB" id="A0A2P6QB10"/>
<accession>A0A2P6QB10</accession>